<keyword evidence="12" id="KW-0449">Lipoprotein</keyword>
<evidence type="ECO:0000313" key="13">
    <source>
        <dbReference type="Proteomes" id="UP000295399"/>
    </source>
</evidence>
<keyword evidence="5" id="KW-0808">Transferase</keyword>
<organism evidence="12 13">
    <name type="scientific">Rhodothalassium salexigens DSM 2132</name>
    <dbReference type="NCBI Taxonomy" id="1188247"/>
    <lineage>
        <taxon>Bacteria</taxon>
        <taxon>Pseudomonadati</taxon>
        <taxon>Pseudomonadota</taxon>
        <taxon>Alphaproteobacteria</taxon>
        <taxon>Rhodothalassiales</taxon>
        <taxon>Rhodothalassiaceae</taxon>
        <taxon>Rhodothalassium</taxon>
    </lineage>
</organism>
<proteinExistence type="predicted"/>
<evidence type="ECO:0000313" key="12">
    <source>
        <dbReference type="EMBL" id="TCP34518.1"/>
    </source>
</evidence>
<keyword evidence="7" id="KW-0274">FAD</keyword>
<evidence type="ECO:0000256" key="5">
    <source>
        <dbReference type="ARBA" id="ARBA00022679"/>
    </source>
</evidence>
<feature type="region of interest" description="Disordered" evidence="11">
    <location>
        <begin position="365"/>
        <end position="416"/>
    </location>
</feature>
<evidence type="ECO:0000256" key="3">
    <source>
        <dbReference type="ARBA" id="ARBA00016337"/>
    </source>
</evidence>
<comment type="cofactor">
    <cofactor evidence="1">
        <name>Mg(2+)</name>
        <dbReference type="ChEBI" id="CHEBI:18420"/>
    </cofactor>
</comment>
<comment type="caution">
    <text evidence="12">The sequence shown here is derived from an EMBL/GenBank/DDBJ whole genome shotgun (WGS) entry which is preliminary data.</text>
</comment>
<keyword evidence="4" id="KW-0285">Flavoprotein</keyword>
<dbReference type="Pfam" id="PF02424">
    <property type="entry name" value="ApbE"/>
    <property type="match status" value="1"/>
</dbReference>
<accession>A0A4R2PIU1</accession>
<keyword evidence="13" id="KW-1185">Reference proteome</keyword>
<dbReference type="EC" id="2.7.1.180" evidence="2"/>
<dbReference type="InterPro" id="IPR024932">
    <property type="entry name" value="ApbE"/>
</dbReference>
<dbReference type="GO" id="GO:0046872">
    <property type="term" value="F:metal ion binding"/>
    <property type="evidence" value="ECO:0007669"/>
    <property type="project" value="UniProtKB-KW"/>
</dbReference>
<dbReference type="InterPro" id="IPR003374">
    <property type="entry name" value="ApbE-like_sf"/>
</dbReference>
<keyword evidence="8" id="KW-0460">Magnesium</keyword>
<evidence type="ECO:0000256" key="7">
    <source>
        <dbReference type="ARBA" id="ARBA00022827"/>
    </source>
</evidence>
<keyword evidence="6" id="KW-0479">Metal-binding</keyword>
<name>A0A4R2PIU1_RHOSA</name>
<feature type="compositionally biased region" description="Low complexity" evidence="11">
    <location>
        <begin position="371"/>
        <end position="402"/>
    </location>
</feature>
<evidence type="ECO:0000256" key="1">
    <source>
        <dbReference type="ARBA" id="ARBA00001946"/>
    </source>
</evidence>
<dbReference type="FunCoup" id="A0A4R2PIU1">
    <property type="interactions" value="79"/>
</dbReference>
<gene>
    <name evidence="12" type="ORF">EV659_105146</name>
</gene>
<dbReference type="InParanoid" id="A0A4R2PIU1"/>
<reference evidence="12 13" key="1">
    <citation type="submission" date="2019-03" db="EMBL/GenBank/DDBJ databases">
        <title>Genomic Encyclopedia of Type Strains, Phase IV (KMG-IV): sequencing the most valuable type-strain genomes for metagenomic binning, comparative biology and taxonomic classification.</title>
        <authorList>
            <person name="Goeker M."/>
        </authorList>
    </citation>
    <scope>NUCLEOTIDE SEQUENCE [LARGE SCALE GENOMIC DNA]</scope>
    <source>
        <strain evidence="12 13">DSM 2132</strain>
    </source>
</reference>
<evidence type="ECO:0000256" key="6">
    <source>
        <dbReference type="ARBA" id="ARBA00022723"/>
    </source>
</evidence>
<protein>
    <recommendedName>
        <fullName evidence="3">FAD:protein FMN transferase</fullName>
        <ecNumber evidence="2">2.7.1.180</ecNumber>
    </recommendedName>
    <alternativeName>
        <fullName evidence="9">Flavin transferase</fullName>
    </alternativeName>
</protein>
<evidence type="ECO:0000256" key="11">
    <source>
        <dbReference type="SAM" id="MobiDB-lite"/>
    </source>
</evidence>
<dbReference type="Gene3D" id="3.10.520.10">
    <property type="entry name" value="ApbE-like domains"/>
    <property type="match status" value="1"/>
</dbReference>
<evidence type="ECO:0000256" key="9">
    <source>
        <dbReference type="ARBA" id="ARBA00031306"/>
    </source>
</evidence>
<dbReference type="PANTHER" id="PTHR30040:SF2">
    <property type="entry name" value="FAD:PROTEIN FMN TRANSFERASE"/>
    <property type="match status" value="1"/>
</dbReference>
<dbReference type="EMBL" id="SLXO01000005">
    <property type="protein sequence ID" value="TCP34518.1"/>
    <property type="molecule type" value="Genomic_DNA"/>
</dbReference>
<sequence>MTRAGRHRRTLAGLGALLALVGLAIAALWGGPIPVHRDTFYVFGTLVEIEIRGVPKTDARAAATRVGRLLREVHDDWHAWRPGGALSRLNAAIAEGRTTIMVDPRLAAVLHRGQHLSRASGGLFDPAIGRLVALWGFHADTPPTGAPPAPDRIAAVLAERPRMTDLSIEGLAVTSTNPAVQLDLGGFAKGAALDLAAAELRAMGIADAVLNAGGDVHVLGRHAGRRGGRTGGRPWRVAIRDPFMWGAVAAVSLRPGEGLYTSGNYERYFDHDGERFAHIIDPRTGTPVRHIVSVSVLDTDGARADAAATALSVADAGDWARVAAAMAVEAVLIITDQGEIWATEAMRNRLDPQIAATVRVFGHRHGPAFRPGPGADEGADAGPGADGAQQAAAAGPNGAGPDVALPTPAIQTPRGG</sequence>
<evidence type="ECO:0000256" key="4">
    <source>
        <dbReference type="ARBA" id="ARBA00022630"/>
    </source>
</evidence>
<dbReference type="PANTHER" id="PTHR30040">
    <property type="entry name" value="THIAMINE BIOSYNTHESIS LIPOPROTEIN APBE"/>
    <property type="match status" value="1"/>
</dbReference>
<comment type="catalytic activity">
    <reaction evidence="10">
        <text>L-threonyl-[protein] + FAD = FMN-L-threonyl-[protein] + AMP + H(+)</text>
        <dbReference type="Rhea" id="RHEA:36847"/>
        <dbReference type="Rhea" id="RHEA-COMP:11060"/>
        <dbReference type="Rhea" id="RHEA-COMP:11061"/>
        <dbReference type="ChEBI" id="CHEBI:15378"/>
        <dbReference type="ChEBI" id="CHEBI:30013"/>
        <dbReference type="ChEBI" id="CHEBI:57692"/>
        <dbReference type="ChEBI" id="CHEBI:74257"/>
        <dbReference type="ChEBI" id="CHEBI:456215"/>
        <dbReference type="EC" id="2.7.1.180"/>
    </reaction>
</comment>
<evidence type="ECO:0000256" key="10">
    <source>
        <dbReference type="ARBA" id="ARBA00048540"/>
    </source>
</evidence>
<evidence type="ECO:0000256" key="2">
    <source>
        <dbReference type="ARBA" id="ARBA00011955"/>
    </source>
</evidence>
<dbReference type="AlphaFoldDB" id="A0A4R2PIU1"/>
<dbReference type="GO" id="GO:0016740">
    <property type="term" value="F:transferase activity"/>
    <property type="evidence" value="ECO:0007669"/>
    <property type="project" value="UniProtKB-KW"/>
</dbReference>
<dbReference type="RefSeq" id="WP_200287980.1">
    <property type="nucleotide sequence ID" value="NZ_JACIGF010000005.1"/>
</dbReference>
<dbReference type="SUPFAM" id="SSF143631">
    <property type="entry name" value="ApbE-like"/>
    <property type="match status" value="1"/>
</dbReference>
<dbReference type="Proteomes" id="UP000295399">
    <property type="component" value="Unassembled WGS sequence"/>
</dbReference>
<evidence type="ECO:0000256" key="8">
    <source>
        <dbReference type="ARBA" id="ARBA00022842"/>
    </source>
</evidence>